<evidence type="ECO:0000256" key="1">
    <source>
        <dbReference type="ARBA" id="ARBA00009576"/>
    </source>
</evidence>
<sequence length="107" mass="10696">MRFTSTFLLTLASLLTVAVAMPGLGAGGGADYTPCTDMLFSDAECCSTDNSGLALVDSDCTPPDGTLTCADDFTNACSAAGKTARCCIVGVGLNMCENPPADTAVAA</sequence>
<evidence type="ECO:0000256" key="3">
    <source>
        <dbReference type="SAM" id="SignalP"/>
    </source>
</evidence>
<protein>
    <submittedName>
        <fullName evidence="4">Cerato-ulmin</fullName>
    </submittedName>
</protein>
<evidence type="ECO:0000313" key="5">
    <source>
        <dbReference type="Proteomes" id="UP001221142"/>
    </source>
</evidence>
<name>A0AAD7BDQ3_9AGAR</name>
<dbReference type="SUPFAM" id="SSF101751">
    <property type="entry name" value="Hydrophobin II, HfbII"/>
    <property type="match status" value="1"/>
</dbReference>
<keyword evidence="2" id="KW-1015">Disulfide bond</keyword>
<comment type="similarity">
    <text evidence="1">Belongs to the cerato-ulmin hydrophobin family.</text>
</comment>
<dbReference type="GO" id="GO:0005576">
    <property type="term" value="C:extracellular region"/>
    <property type="evidence" value="ECO:0007669"/>
    <property type="project" value="InterPro"/>
</dbReference>
<dbReference type="Pfam" id="PF06766">
    <property type="entry name" value="Hydrophobin_2"/>
    <property type="match status" value="1"/>
</dbReference>
<dbReference type="Gene3D" id="3.20.120.10">
    <property type="entry name" value="Hydrophobin"/>
    <property type="match status" value="1"/>
</dbReference>
<evidence type="ECO:0000256" key="2">
    <source>
        <dbReference type="ARBA" id="ARBA00023157"/>
    </source>
</evidence>
<dbReference type="CDD" id="cd23508">
    <property type="entry name" value="hydrophobin_II"/>
    <property type="match status" value="1"/>
</dbReference>
<feature type="chain" id="PRO_5041898866" evidence="3">
    <location>
        <begin position="21"/>
        <end position="107"/>
    </location>
</feature>
<dbReference type="EMBL" id="JARKIF010000020">
    <property type="protein sequence ID" value="KAJ7617783.1"/>
    <property type="molecule type" value="Genomic_DNA"/>
</dbReference>
<evidence type="ECO:0000313" key="4">
    <source>
        <dbReference type="EMBL" id="KAJ7617783.1"/>
    </source>
</evidence>
<accession>A0AAD7BDQ3</accession>
<organism evidence="4 5">
    <name type="scientific">Roridomyces roridus</name>
    <dbReference type="NCBI Taxonomy" id="1738132"/>
    <lineage>
        <taxon>Eukaryota</taxon>
        <taxon>Fungi</taxon>
        <taxon>Dikarya</taxon>
        <taxon>Basidiomycota</taxon>
        <taxon>Agaricomycotina</taxon>
        <taxon>Agaricomycetes</taxon>
        <taxon>Agaricomycetidae</taxon>
        <taxon>Agaricales</taxon>
        <taxon>Marasmiineae</taxon>
        <taxon>Mycenaceae</taxon>
        <taxon>Roridomyces</taxon>
    </lineage>
</organism>
<dbReference type="InterPro" id="IPR010636">
    <property type="entry name" value="Class_II_hydrophobin"/>
</dbReference>
<dbReference type="Proteomes" id="UP001221142">
    <property type="component" value="Unassembled WGS sequence"/>
</dbReference>
<dbReference type="InterPro" id="IPR036686">
    <property type="entry name" value="Class_II_Hydrophobin_sf"/>
</dbReference>
<keyword evidence="3" id="KW-0732">Signal</keyword>
<comment type="caution">
    <text evidence="4">The sequence shown here is derived from an EMBL/GenBank/DDBJ whole genome shotgun (WGS) entry which is preliminary data.</text>
</comment>
<reference evidence="4" key="1">
    <citation type="submission" date="2023-03" db="EMBL/GenBank/DDBJ databases">
        <title>Massive genome expansion in bonnet fungi (Mycena s.s.) driven by repeated elements and novel gene families across ecological guilds.</title>
        <authorList>
            <consortium name="Lawrence Berkeley National Laboratory"/>
            <person name="Harder C.B."/>
            <person name="Miyauchi S."/>
            <person name="Viragh M."/>
            <person name="Kuo A."/>
            <person name="Thoen E."/>
            <person name="Andreopoulos B."/>
            <person name="Lu D."/>
            <person name="Skrede I."/>
            <person name="Drula E."/>
            <person name="Henrissat B."/>
            <person name="Morin E."/>
            <person name="Kohler A."/>
            <person name="Barry K."/>
            <person name="LaButti K."/>
            <person name="Morin E."/>
            <person name="Salamov A."/>
            <person name="Lipzen A."/>
            <person name="Mereny Z."/>
            <person name="Hegedus B."/>
            <person name="Baldrian P."/>
            <person name="Stursova M."/>
            <person name="Weitz H."/>
            <person name="Taylor A."/>
            <person name="Grigoriev I.V."/>
            <person name="Nagy L.G."/>
            <person name="Martin F."/>
            <person name="Kauserud H."/>
        </authorList>
    </citation>
    <scope>NUCLEOTIDE SEQUENCE</scope>
    <source>
        <strain evidence="4">9284</strain>
    </source>
</reference>
<feature type="signal peptide" evidence="3">
    <location>
        <begin position="1"/>
        <end position="20"/>
    </location>
</feature>
<dbReference type="AlphaFoldDB" id="A0AAD7BDQ3"/>
<proteinExistence type="inferred from homology"/>
<keyword evidence="5" id="KW-1185">Reference proteome</keyword>
<gene>
    <name evidence="4" type="ORF">FB45DRAFT_872248</name>
</gene>